<comment type="caution">
    <text evidence="2">The sequence shown here is derived from an EMBL/GenBank/DDBJ whole genome shotgun (WGS) entry which is preliminary data.</text>
</comment>
<organism evidence="2 3">
    <name type="scientific">Photobacterium alginatilyticum</name>
    <dbReference type="NCBI Taxonomy" id="1775171"/>
    <lineage>
        <taxon>Bacteria</taxon>
        <taxon>Pseudomonadati</taxon>
        <taxon>Pseudomonadota</taxon>
        <taxon>Gammaproteobacteria</taxon>
        <taxon>Vibrionales</taxon>
        <taxon>Vibrionaceae</taxon>
        <taxon>Photobacterium</taxon>
    </lineage>
</organism>
<evidence type="ECO:0000313" key="3">
    <source>
        <dbReference type="Proteomes" id="UP000738517"/>
    </source>
</evidence>
<feature type="domain" description="Bro-N" evidence="1">
    <location>
        <begin position="1"/>
        <end position="126"/>
    </location>
</feature>
<dbReference type="PROSITE" id="PS51750">
    <property type="entry name" value="BRO_N"/>
    <property type="match status" value="1"/>
</dbReference>
<proteinExistence type="predicted"/>
<dbReference type="SMART" id="SM01040">
    <property type="entry name" value="Bro-N"/>
    <property type="match status" value="1"/>
</dbReference>
<dbReference type="RefSeq" id="WP_160658631.1">
    <property type="nucleotide sequence ID" value="NZ_RSEJ01000080.1"/>
</dbReference>
<evidence type="ECO:0000259" key="1">
    <source>
        <dbReference type="PROSITE" id="PS51750"/>
    </source>
</evidence>
<reference evidence="2 3" key="1">
    <citation type="journal article" date="2017" name="Int. J. Syst. Evol. Microbiol.">
        <title>Photobacterium alginatilyticum sp. nov., a marine bacterium isolated from bottom seawater.</title>
        <authorList>
            <person name="Wang X."/>
            <person name="Wang Y."/>
            <person name="Yang X."/>
            <person name="Sun H."/>
            <person name="Li B."/>
            <person name="Zhang X.H."/>
        </authorList>
    </citation>
    <scope>NUCLEOTIDE SEQUENCE [LARGE SCALE GENOMIC DNA]</scope>
    <source>
        <strain evidence="2 3">P03D4</strain>
    </source>
</reference>
<dbReference type="Pfam" id="PF02498">
    <property type="entry name" value="Bro-N"/>
    <property type="match status" value="1"/>
</dbReference>
<accession>A0ABW9YSQ1</accession>
<dbReference type="Proteomes" id="UP000738517">
    <property type="component" value="Unassembled WGS sequence"/>
</dbReference>
<protein>
    <recommendedName>
        <fullName evidence="1">Bro-N domain-containing protein</fullName>
    </recommendedName>
</protein>
<dbReference type="EMBL" id="RSEJ01000080">
    <property type="protein sequence ID" value="NBI56320.1"/>
    <property type="molecule type" value="Genomic_DNA"/>
</dbReference>
<dbReference type="InterPro" id="IPR003497">
    <property type="entry name" value="BRO_N_domain"/>
</dbReference>
<evidence type="ECO:0000313" key="2">
    <source>
        <dbReference type="EMBL" id="NBI56320.1"/>
    </source>
</evidence>
<keyword evidence="3" id="KW-1185">Reference proteome</keyword>
<sequence>MNLSEMVLSYNSEAGQATVRTQQINGELYFSLFDVTLAISQENRVLAPELPSKRLIGLLKAHATHLMQDEIYTPLNLPDNIDEPHRESYVTRAGLFRVILQDKSPACRKFQKWVLDDVLPSITETGQYQAPTKSDDSDIVALTKLFLKGMQDREKVEAEIKSDVSGLKNRVGCIENTNSSLVYYSVKNYPETMNLPDNVMYEIFSWCIQISSGDDSIKIPPDDKYDKAFKSCIIDEALKIWQDNKIKAVK</sequence>
<gene>
    <name evidence="2" type="ORF">EIZ48_27985</name>
</gene>
<name>A0ABW9YSQ1_9GAMM</name>